<keyword evidence="3" id="KW-0963">Cytoplasm</keyword>
<dbReference type="PATRIC" id="fig|81408.3.peg.1627"/>
<proteinExistence type="inferred from homology"/>
<evidence type="ECO:0000256" key="5">
    <source>
        <dbReference type="ARBA" id="ARBA00023054"/>
    </source>
</evidence>
<evidence type="ECO:0000256" key="2">
    <source>
        <dbReference type="ARBA" id="ARBA00009008"/>
    </source>
</evidence>
<evidence type="ECO:0000313" key="9">
    <source>
        <dbReference type="Proteomes" id="UP000075455"/>
    </source>
</evidence>
<evidence type="ECO:0000256" key="1">
    <source>
        <dbReference type="ARBA" id="ARBA00004496"/>
    </source>
</evidence>
<evidence type="ECO:0000256" key="4">
    <source>
        <dbReference type="ARBA" id="ARBA00022618"/>
    </source>
</evidence>
<dbReference type="PANTHER" id="PTHR35794">
    <property type="entry name" value="CELL DIVISION PROTEIN DIVIVA"/>
    <property type="match status" value="1"/>
</dbReference>
<comment type="caution">
    <text evidence="8">The sequence shown here is derived from an EMBL/GenBank/DDBJ whole genome shotgun (WGS) entry which is preliminary data.</text>
</comment>
<comment type="subcellular location">
    <subcellularLocation>
        <location evidence="1">Cytoplasm</location>
    </subcellularLocation>
</comment>
<evidence type="ECO:0000256" key="3">
    <source>
        <dbReference type="ARBA" id="ARBA00022490"/>
    </source>
</evidence>
<comment type="similarity">
    <text evidence="2">Belongs to the DivIVA family.</text>
</comment>
<dbReference type="STRING" id="81408.B4119_1148"/>
<reference evidence="8 9" key="1">
    <citation type="submission" date="2016-01" db="EMBL/GenBank/DDBJ databases">
        <title>Draft Genome Sequences of Seven Thermophilic Sporeformers Isolated from Foods.</title>
        <authorList>
            <person name="Berendsen E.M."/>
            <person name="Wells-Bennik M.H."/>
            <person name="Krawcyk A.O."/>
            <person name="De Jong A."/>
            <person name="Holsappel S."/>
            <person name="Eijlander R.T."/>
            <person name="Kuipers O.P."/>
        </authorList>
    </citation>
    <scope>NUCLEOTIDE SEQUENCE [LARGE SCALE GENOMIC DNA]</scope>
    <source>
        <strain evidence="8 9">B4119</strain>
    </source>
</reference>
<name>A0A150L5J4_9BACL</name>
<accession>A0A150L5J4</accession>
<dbReference type="NCBIfam" id="TIGR03544">
    <property type="entry name" value="DivI1A_domain"/>
    <property type="match status" value="1"/>
</dbReference>
<keyword evidence="4" id="KW-0132">Cell division</keyword>
<organism evidence="8 9">
    <name type="scientific">Saccharococcus caldoxylosilyticus</name>
    <dbReference type="NCBI Taxonomy" id="81408"/>
    <lineage>
        <taxon>Bacteria</taxon>
        <taxon>Bacillati</taxon>
        <taxon>Bacillota</taxon>
        <taxon>Bacilli</taxon>
        <taxon>Bacillales</taxon>
        <taxon>Anoxybacillaceae</taxon>
        <taxon>Saccharococcus</taxon>
    </lineage>
</organism>
<dbReference type="Proteomes" id="UP000075455">
    <property type="component" value="Unassembled WGS sequence"/>
</dbReference>
<protein>
    <recommendedName>
        <fullName evidence="10">Cell division initiation protein DivIVA</fullName>
    </recommendedName>
</protein>
<keyword evidence="5 7" id="KW-0175">Coiled coil</keyword>
<dbReference type="GO" id="GO:0051301">
    <property type="term" value="P:cell division"/>
    <property type="evidence" value="ECO:0007669"/>
    <property type="project" value="UniProtKB-KW"/>
</dbReference>
<dbReference type="eggNOG" id="COG3599">
    <property type="taxonomic scope" value="Bacteria"/>
</dbReference>
<dbReference type="GO" id="GO:0005737">
    <property type="term" value="C:cytoplasm"/>
    <property type="evidence" value="ECO:0007669"/>
    <property type="project" value="UniProtKB-SubCell"/>
</dbReference>
<dbReference type="EMBL" id="LQYS01000120">
    <property type="protein sequence ID" value="KYD07236.1"/>
    <property type="molecule type" value="Genomic_DNA"/>
</dbReference>
<gene>
    <name evidence="8" type="ORF">B4119_1148</name>
</gene>
<evidence type="ECO:0008006" key="10">
    <source>
        <dbReference type="Google" id="ProtNLM"/>
    </source>
</evidence>
<keyword evidence="6" id="KW-0131">Cell cycle</keyword>
<dbReference type="Pfam" id="PF05103">
    <property type="entry name" value="DivIVA"/>
    <property type="match status" value="1"/>
</dbReference>
<dbReference type="AlphaFoldDB" id="A0A150L5J4"/>
<dbReference type="Gene3D" id="6.10.250.660">
    <property type="match status" value="1"/>
</dbReference>
<evidence type="ECO:0000313" key="8">
    <source>
        <dbReference type="EMBL" id="KYD07236.1"/>
    </source>
</evidence>
<evidence type="ECO:0000256" key="7">
    <source>
        <dbReference type="SAM" id="Coils"/>
    </source>
</evidence>
<feature type="coiled-coil region" evidence="7">
    <location>
        <begin position="42"/>
        <end position="137"/>
    </location>
</feature>
<evidence type="ECO:0000256" key="6">
    <source>
        <dbReference type="ARBA" id="ARBA00023306"/>
    </source>
</evidence>
<sequence>MIRKGTMQTEVAIVPLTPLDIHNKEFSRGFRGYNEDEVNEFLDQVIKDYEMVIREKKQLEEKVTELTEKLNHFTNIEETLNKSILVAQETAEEIKRNAEREAKLIIKEAEKNAERIISEALAKSRKIVMEIEDLKRQSRVLRTRFRMLVEAQLEMLNSSDWDDLMEFKVPEVDAEKKEELSQS</sequence>
<dbReference type="InterPro" id="IPR019933">
    <property type="entry name" value="DivIVA_domain"/>
</dbReference>
<dbReference type="InterPro" id="IPR007793">
    <property type="entry name" value="DivIVA_fam"/>
</dbReference>
<dbReference type="PANTHER" id="PTHR35794:SF2">
    <property type="entry name" value="CELL DIVISION PROTEIN DIVIVA"/>
    <property type="match status" value="1"/>
</dbReference>